<evidence type="ECO:0000256" key="2">
    <source>
        <dbReference type="ARBA" id="ARBA00022741"/>
    </source>
</evidence>
<dbReference type="Pfam" id="PF00012">
    <property type="entry name" value="HSP70"/>
    <property type="match status" value="1"/>
</dbReference>
<dbReference type="EMBL" id="CADEPI010000003">
    <property type="protein sequence ID" value="CAB3360561.1"/>
    <property type="molecule type" value="Genomic_DNA"/>
</dbReference>
<keyword evidence="3" id="KW-0067">ATP-binding</keyword>
<dbReference type="SUPFAM" id="SSF53067">
    <property type="entry name" value="Actin-like ATPase domain"/>
    <property type="match status" value="2"/>
</dbReference>
<comment type="similarity">
    <text evidence="1">Belongs to the heat shock protein 70 family.</text>
</comment>
<proteinExistence type="inferred from homology"/>
<keyword evidence="5" id="KW-1185">Reference proteome</keyword>
<dbReference type="InterPro" id="IPR043129">
    <property type="entry name" value="ATPase_NBD"/>
</dbReference>
<dbReference type="AlphaFoldDB" id="A0A8S1BY47"/>
<dbReference type="GO" id="GO:0140662">
    <property type="term" value="F:ATP-dependent protein folding chaperone"/>
    <property type="evidence" value="ECO:0007669"/>
    <property type="project" value="InterPro"/>
</dbReference>
<dbReference type="FunFam" id="3.90.640.10:FF:000010">
    <property type="entry name" value="heat shock 70 kDa protein 14"/>
    <property type="match status" value="1"/>
</dbReference>
<dbReference type="GO" id="GO:0005524">
    <property type="term" value="F:ATP binding"/>
    <property type="evidence" value="ECO:0007669"/>
    <property type="project" value="UniProtKB-KW"/>
</dbReference>
<evidence type="ECO:0000313" key="4">
    <source>
        <dbReference type="EMBL" id="CAB3360561.1"/>
    </source>
</evidence>
<dbReference type="Gene3D" id="3.30.30.30">
    <property type="match status" value="1"/>
</dbReference>
<reference evidence="4 5" key="1">
    <citation type="submission" date="2020-04" db="EMBL/GenBank/DDBJ databases">
        <authorList>
            <person name="Alioto T."/>
            <person name="Alioto T."/>
            <person name="Gomez Garrido J."/>
        </authorList>
    </citation>
    <scope>NUCLEOTIDE SEQUENCE [LARGE SCALE GENOMIC DNA]</scope>
</reference>
<dbReference type="PRINTS" id="PR00301">
    <property type="entry name" value="HEATSHOCK70"/>
</dbReference>
<evidence type="ECO:0008006" key="6">
    <source>
        <dbReference type="Google" id="ProtNLM"/>
    </source>
</evidence>
<dbReference type="Gene3D" id="3.30.420.40">
    <property type="match status" value="2"/>
</dbReference>
<evidence type="ECO:0000256" key="3">
    <source>
        <dbReference type="ARBA" id="ARBA00022840"/>
    </source>
</evidence>
<protein>
    <recommendedName>
        <fullName evidence="6">Heat shock 70 kDa protein 14</fullName>
    </recommendedName>
</protein>
<keyword evidence="2" id="KW-0547">Nucleotide-binding</keyword>
<comment type="caution">
    <text evidence="4">The sequence shown here is derived from an EMBL/GenBank/DDBJ whole genome shotgun (WGS) entry which is preliminary data.</text>
</comment>
<evidence type="ECO:0000313" key="5">
    <source>
        <dbReference type="Proteomes" id="UP000494165"/>
    </source>
</evidence>
<gene>
    <name evidence="4" type="ORF">CLODIP_2_CD08995</name>
</gene>
<accession>A0A8S1BY47</accession>
<name>A0A8S1BY47_9INSE</name>
<organism evidence="4 5">
    <name type="scientific">Cloeon dipterum</name>
    <dbReference type="NCBI Taxonomy" id="197152"/>
    <lineage>
        <taxon>Eukaryota</taxon>
        <taxon>Metazoa</taxon>
        <taxon>Ecdysozoa</taxon>
        <taxon>Arthropoda</taxon>
        <taxon>Hexapoda</taxon>
        <taxon>Insecta</taxon>
        <taxon>Pterygota</taxon>
        <taxon>Palaeoptera</taxon>
        <taxon>Ephemeroptera</taxon>
        <taxon>Pisciforma</taxon>
        <taxon>Baetidae</taxon>
        <taxon>Cloeon</taxon>
    </lineage>
</organism>
<dbReference type="Proteomes" id="UP000494165">
    <property type="component" value="Unassembled WGS sequence"/>
</dbReference>
<evidence type="ECO:0000256" key="1">
    <source>
        <dbReference type="ARBA" id="ARBA00007381"/>
    </source>
</evidence>
<dbReference type="InterPro" id="IPR013126">
    <property type="entry name" value="Hsp_70_fam"/>
</dbReference>
<dbReference type="Gene3D" id="3.90.640.10">
    <property type="entry name" value="Actin, Chain A, domain 4"/>
    <property type="match status" value="1"/>
</dbReference>
<dbReference type="PANTHER" id="PTHR19375">
    <property type="entry name" value="HEAT SHOCK PROTEIN 70KDA"/>
    <property type="match status" value="1"/>
</dbReference>
<dbReference type="OrthoDB" id="29851at2759"/>
<sequence length="429" mass="46873">MHADPNSENFEDVREKSRGKVYADDGVVKYLIQEGEKELIITPDEVAICIYKSMQSIADTAERSVKAHKAVLTVPLNTPTALLERTRSAAEAAGFEVLQMISEPCAAVLAYQVGIQDPSQNCLCLVFRSGGVSSDATIVSAAGGVYSIESFVHMQELGGDKLNKILAEFIADEFQRKFKLDPRESKRSMAKLLTAAENWKHILSNLNAADCFVESLHEGIDYRVNVSRARFEMLASSNLQDLLQPIHEILKQSGYCSDQITHVILSGGTLKIPKLQKMVADLFSKAEILTGLAPDEVLALGAGRQASFLPATWDKTFNEQSITVQASSKTIYYMPSDGKWQCLIPSSTPIPFMRKMKLTVPEGGSELVVEVAEGGSEKGSLTKLGMVSLNEMKSGASVLMEIKWTNTGLQISLSDGREKRGVAEFPISD</sequence>